<keyword evidence="11 12" id="KW-0472">Membrane</keyword>
<dbReference type="EMBL" id="FQZO01000003">
    <property type="protein sequence ID" value="SHJ08789.1"/>
    <property type="molecule type" value="Genomic_DNA"/>
</dbReference>
<evidence type="ECO:0000256" key="5">
    <source>
        <dbReference type="ARBA" id="ARBA00022519"/>
    </source>
</evidence>
<evidence type="ECO:0000259" key="13">
    <source>
        <dbReference type="Pfam" id="PF00892"/>
    </source>
</evidence>
<evidence type="ECO:0000256" key="11">
    <source>
        <dbReference type="ARBA" id="ARBA00023136"/>
    </source>
</evidence>
<keyword evidence="10" id="KW-0443">Lipid metabolism</keyword>
<keyword evidence="4" id="KW-0444">Lipid biosynthesis</keyword>
<dbReference type="Pfam" id="PF00892">
    <property type="entry name" value="EamA"/>
    <property type="match status" value="1"/>
</dbReference>
<keyword evidence="5" id="KW-0997">Cell inner membrane</keyword>
<proteinExistence type="inferred from homology"/>
<dbReference type="Gene3D" id="1.10.3730.20">
    <property type="match status" value="1"/>
</dbReference>
<feature type="transmembrane region" description="Helical" evidence="12">
    <location>
        <begin position="44"/>
        <end position="63"/>
    </location>
</feature>
<evidence type="ECO:0000256" key="2">
    <source>
        <dbReference type="ARBA" id="ARBA00007362"/>
    </source>
</evidence>
<feature type="transmembrane region" description="Helical" evidence="12">
    <location>
        <begin position="97"/>
        <end position="113"/>
    </location>
</feature>
<accession>A0A1M6GFU2</accession>
<dbReference type="AlphaFoldDB" id="A0A1M6GFU2"/>
<keyword evidence="3" id="KW-1003">Cell membrane</keyword>
<name>A0A1M6GFU2_9CLOT</name>
<dbReference type="GO" id="GO:0022857">
    <property type="term" value="F:transmembrane transporter activity"/>
    <property type="evidence" value="ECO:0007669"/>
    <property type="project" value="InterPro"/>
</dbReference>
<feature type="domain" description="EamA" evidence="13">
    <location>
        <begin position="7"/>
        <end position="111"/>
    </location>
</feature>
<dbReference type="SUPFAM" id="SSF103481">
    <property type="entry name" value="Multidrug resistance efflux transporter EmrE"/>
    <property type="match status" value="1"/>
</dbReference>
<evidence type="ECO:0000256" key="4">
    <source>
        <dbReference type="ARBA" id="ARBA00022516"/>
    </source>
</evidence>
<dbReference type="RefSeq" id="WP_073006260.1">
    <property type="nucleotide sequence ID" value="NZ_FQZO01000003.1"/>
</dbReference>
<evidence type="ECO:0000256" key="3">
    <source>
        <dbReference type="ARBA" id="ARBA00022475"/>
    </source>
</evidence>
<evidence type="ECO:0000256" key="7">
    <source>
        <dbReference type="ARBA" id="ARBA00022692"/>
    </source>
</evidence>
<sequence length="114" mass="12827">MINKHILIMMISVLVAAISQILLKISANKEHKNIINEYLNPHVILGYVLLFASTILTILALRGMELKNLPIIEASGYIYVLIFSALVLKEKITKKKIIGNIIIILGIIVFFGKW</sequence>
<protein>
    <submittedName>
        <fullName evidence="14">EamA-like transporter family protein</fullName>
    </submittedName>
</protein>
<dbReference type="InterPro" id="IPR037185">
    <property type="entry name" value="EmrE-like"/>
</dbReference>
<dbReference type="InterPro" id="IPR000620">
    <property type="entry name" value="EamA_dom"/>
</dbReference>
<organism evidence="14 15">
    <name type="scientific">Clostridium amylolyticum</name>
    <dbReference type="NCBI Taxonomy" id="1121298"/>
    <lineage>
        <taxon>Bacteria</taxon>
        <taxon>Bacillati</taxon>
        <taxon>Bacillota</taxon>
        <taxon>Clostridia</taxon>
        <taxon>Eubacteriales</taxon>
        <taxon>Clostridiaceae</taxon>
        <taxon>Clostridium</taxon>
    </lineage>
</organism>
<feature type="transmembrane region" description="Helical" evidence="12">
    <location>
        <begin position="69"/>
        <end position="88"/>
    </location>
</feature>
<evidence type="ECO:0000256" key="9">
    <source>
        <dbReference type="ARBA" id="ARBA00022989"/>
    </source>
</evidence>
<gene>
    <name evidence="14" type="ORF">SAMN05444401_2101</name>
</gene>
<dbReference type="PANTHER" id="PTHR30561">
    <property type="entry name" value="SMR FAMILY PROTON-DEPENDENT DRUG EFFLUX TRANSPORTER SUGE"/>
    <property type="match status" value="1"/>
</dbReference>
<keyword evidence="9 12" id="KW-1133">Transmembrane helix</keyword>
<dbReference type="GO" id="GO:0009103">
    <property type="term" value="P:lipopolysaccharide biosynthetic process"/>
    <property type="evidence" value="ECO:0007669"/>
    <property type="project" value="UniProtKB-KW"/>
</dbReference>
<evidence type="ECO:0000313" key="15">
    <source>
        <dbReference type="Proteomes" id="UP000184080"/>
    </source>
</evidence>
<dbReference type="InterPro" id="IPR000390">
    <property type="entry name" value="Small_drug/metabolite_transptr"/>
</dbReference>
<evidence type="ECO:0000256" key="12">
    <source>
        <dbReference type="SAM" id="Phobius"/>
    </source>
</evidence>
<dbReference type="STRING" id="1121298.SAMN05444401_2101"/>
<evidence type="ECO:0000256" key="10">
    <source>
        <dbReference type="ARBA" id="ARBA00023098"/>
    </source>
</evidence>
<keyword evidence="7 12" id="KW-0812">Transmembrane</keyword>
<reference evidence="14 15" key="1">
    <citation type="submission" date="2016-11" db="EMBL/GenBank/DDBJ databases">
        <authorList>
            <person name="Jaros S."/>
            <person name="Januszkiewicz K."/>
            <person name="Wedrychowicz H."/>
        </authorList>
    </citation>
    <scope>NUCLEOTIDE SEQUENCE [LARGE SCALE GENOMIC DNA]</scope>
    <source>
        <strain evidence="14 15">DSM 21864</strain>
    </source>
</reference>
<dbReference type="PANTHER" id="PTHR30561:SF9">
    <property type="entry name" value="4-AMINO-4-DEOXY-L-ARABINOSE-PHOSPHOUNDECAPRENOL FLIPPASE SUBUNIT ARNF-RELATED"/>
    <property type="match status" value="1"/>
</dbReference>
<evidence type="ECO:0000313" key="14">
    <source>
        <dbReference type="EMBL" id="SHJ08789.1"/>
    </source>
</evidence>
<comment type="subcellular location">
    <subcellularLocation>
        <location evidence="1">Cell membrane</location>
        <topology evidence="1">Multi-pass membrane protein</topology>
    </subcellularLocation>
</comment>
<feature type="transmembrane region" description="Helical" evidence="12">
    <location>
        <begin position="6"/>
        <end position="23"/>
    </location>
</feature>
<comment type="similarity">
    <text evidence="2">Belongs to the EamA transporter family.</text>
</comment>
<keyword evidence="8" id="KW-0448">Lipopolysaccharide biosynthesis</keyword>
<keyword evidence="15" id="KW-1185">Reference proteome</keyword>
<evidence type="ECO:0000256" key="6">
    <source>
        <dbReference type="ARBA" id="ARBA00022556"/>
    </source>
</evidence>
<dbReference type="OrthoDB" id="2873177at2"/>
<evidence type="ECO:0000256" key="8">
    <source>
        <dbReference type="ARBA" id="ARBA00022985"/>
    </source>
</evidence>
<dbReference type="GO" id="GO:0005886">
    <property type="term" value="C:plasma membrane"/>
    <property type="evidence" value="ECO:0007669"/>
    <property type="project" value="UniProtKB-SubCell"/>
</dbReference>
<keyword evidence="6" id="KW-0441">Lipid A biosynthesis</keyword>
<dbReference type="Proteomes" id="UP000184080">
    <property type="component" value="Unassembled WGS sequence"/>
</dbReference>
<evidence type="ECO:0000256" key="1">
    <source>
        <dbReference type="ARBA" id="ARBA00004651"/>
    </source>
</evidence>